<evidence type="ECO:0000313" key="2">
    <source>
        <dbReference type="Proteomes" id="UP000057609"/>
    </source>
</evidence>
<proteinExistence type="predicted"/>
<sequence length="78" mass="9187">MLTYVQSMMTYMLPPDRALWLGWKLATPRIMQAAKIWLYSSLKAGVMVQYLQKFTLAHSWQMPKHMSMYLTQITSITQ</sequence>
<reference evidence="1 2" key="1">
    <citation type="journal article" date="2015" name="Genome Announc.">
        <title>Complete Genome of Geobacter pickeringii G13T, a Metal-Reducing Isolate from Sedimentary Kaolin Deposits.</title>
        <authorList>
            <person name="Badalamenti J.P."/>
            <person name="Bond D.R."/>
        </authorList>
    </citation>
    <scope>NUCLEOTIDE SEQUENCE [LARGE SCALE GENOMIC DNA]</scope>
    <source>
        <strain evidence="1 2">G13</strain>
    </source>
</reference>
<keyword evidence="2" id="KW-1185">Reference proteome</keyword>
<dbReference type="EMBL" id="CP009788">
    <property type="protein sequence ID" value="AJE03469.1"/>
    <property type="molecule type" value="Genomic_DNA"/>
</dbReference>
<accession>A0A0B5BE91</accession>
<evidence type="ECO:0000313" key="1">
    <source>
        <dbReference type="EMBL" id="AJE03469.1"/>
    </source>
</evidence>
<dbReference type="KEGG" id="gpi:GPICK_09005"/>
<dbReference type="AlphaFoldDB" id="A0A0B5BE91"/>
<gene>
    <name evidence="1" type="ORF">GPICK_09005</name>
</gene>
<organism evidence="1 2">
    <name type="scientific">Geobacter pickeringii</name>
    <dbReference type="NCBI Taxonomy" id="345632"/>
    <lineage>
        <taxon>Bacteria</taxon>
        <taxon>Pseudomonadati</taxon>
        <taxon>Thermodesulfobacteriota</taxon>
        <taxon>Desulfuromonadia</taxon>
        <taxon>Geobacterales</taxon>
        <taxon>Geobacteraceae</taxon>
        <taxon>Geobacter</taxon>
    </lineage>
</organism>
<name>A0A0B5BE91_9BACT</name>
<dbReference type="HOGENOM" id="CLU_2616967_0_0_7"/>
<protein>
    <submittedName>
        <fullName evidence="1">Uncharacterized protein</fullName>
    </submittedName>
</protein>
<dbReference type="Proteomes" id="UP000057609">
    <property type="component" value="Chromosome"/>
</dbReference>